<proteinExistence type="predicted"/>
<comment type="caution">
    <text evidence="1">The sequence shown here is derived from an EMBL/GenBank/DDBJ whole genome shotgun (WGS) entry which is preliminary data.</text>
</comment>
<gene>
    <name evidence="1" type="ORF">ACFQ2E_07475</name>
</gene>
<dbReference type="Proteomes" id="UP001597163">
    <property type="component" value="Unassembled WGS sequence"/>
</dbReference>
<reference evidence="2" key="1">
    <citation type="journal article" date="2019" name="Int. J. Syst. Evol. Microbiol.">
        <title>The Global Catalogue of Microorganisms (GCM) 10K type strain sequencing project: providing services to taxonomists for standard genome sequencing and annotation.</title>
        <authorList>
            <consortium name="The Broad Institute Genomics Platform"/>
            <consortium name="The Broad Institute Genome Sequencing Center for Infectious Disease"/>
            <person name="Wu L."/>
            <person name="Ma J."/>
        </authorList>
    </citation>
    <scope>NUCLEOTIDE SEQUENCE [LARGE SCALE GENOMIC DNA]</scope>
    <source>
        <strain evidence="2">CCUG 63246</strain>
    </source>
</reference>
<organism evidence="1 2">
    <name type="scientific">Hwangdonia seohaensis</name>
    <dbReference type="NCBI Taxonomy" id="1240727"/>
    <lineage>
        <taxon>Bacteria</taxon>
        <taxon>Pseudomonadati</taxon>
        <taxon>Bacteroidota</taxon>
        <taxon>Flavobacteriia</taxon>
        <taxon>Flavobacteriales</taxon>
        <taxon>Flavobacteriaceae</taxon>
        <taxon>Hwangdonia</taxon>
    </lineage>
</organism>
<keyword evidence="2" id="KW-1185">Reference proteome</keyword>
<accession>A0ABW3RBD3</accession>
<dbReference type="SUPFAM" id="SSF55729">
    <property type="entry name" value="Acyl-CoA N-acyltransferases (Nat)"/>
    <property type="match status" value="1"/>
</dbReference>
<sequence>MAQLKREQFIYDFYMNSKAIVPGCYEYVYINNKAFLNKDASKPNQLSDVIYVSLFPTFLNSKIVNESGFHSKKIIHHGITGAGILLDESYTVESYLAKHTKSQLRTNLRKSFKLLEKSCKVKYEYNYGEISEEKCDFLLKSLREMIEKRFKTKNTQHVFMMEWDNNIKDLRELINQKKSSLFVIYDDDKPISISLNRHINNSILFNETHSYDVGYGKFGLGHINNYMLLKWSIDNHFDFLDLGIGVFDNKRKWYNTCYKVEYHLYYKKNSVKAKAIALMESYKIHFKNFIKSKNIMGSIKKIKASFTNKGN</sequence>
<dbReference type="RefSeq" id="WP_311938425.1">
    <property type="nucleotide sequence ID" value="NZ_JAVSCK010000002.1"/>
</dbReference>
<name>A0ABW3RBD3_9FLAO</name>
<protein>
    <submittedName>
        <fullName evidence="1">GNAT family N-acetyltransferase</fullName>
    </submittedName>
</protein>
<dbReference type="InterPro" id="IPR016181">
    <property type="entry name" value="Acyl_CoA_acyltransferase"/>
</dbReference>
<dbReference type="EMBL" id="JBHTLJ010000002">
    <property type="protein sequence ID" value="MFD1162252.1"/>
    <property type="molecule type" value="Genomic_DNA"/>
</dbReference>
<evidence type="ECO:0000313" key="1">
    <source>
        <dbReference type="EMBL" id="MFD1162252.1"/>
    </source>
</evidence>
<evidence type="ECO:0000313" key="2">
    <source>
        <dbReference type="Proteomes" id="UP001597163"/>
    </source>
</evidence>